<protein>
    <submittedName>
        <fullName evidence="5">HAD family hydrolase</fullName>
    </submittedName>
</protein>
<comment type="cofactor">
    <cofactor evidence="1">
        <name>Mg(2+)</name>
        <dbReference type="ChEBI" id="CHEBI:18420"/>
    </cofactor>
</comment>
<accession>A0ABV9GXC6</accession>
<evidence type="ECO:0000313" key="5">
    <source>
        <dbReference type="EMBL" id="MFC4621915.1"/>
    </source>
</evidence>
<evidence type="ECO:0000256" key="3">
    <source>
        <dbReference type="ARBA" id="ARBA00022723"/>
    </source>
</evidence>
<dbReference type="InterPro" id="IPR006439">
    <property type="entry name" value="HAD-SF_hydro_IA"/>
</dbReference>
<dbReference type="Proteomes" id="UP001595967">
    <property type="component" value="Unassembled WGS sequence"/>
</dbReference>
<proteinExistence type="inferred from homology"/>
<name>A0ABV9GXC6_9BURK</name>
<keyword evidence="3" id="KW-0479">Metal-binding</keyword>
<keyword evidence="6" id="KW-1185">Reference proteome</keyword>
<sequence length="223" mass="23713">MSFEAILFDCDGVLVDSEPITLGALRHMLNASGWAITAEECQHIFIGKTVRSETARIERETGQPLTDAWMAAFYALRDAGLHARLQAVPGAVAAVQQCHALLGGNIAVASGADKAKVLMQLDKVGLLPLFDPHIFSGHDLPRTKPFPDVYLAAAASLRRDPRRCLVIEDALPGLQAGLAAGATVWGYCPREGGHTTPEALLAAGAQRVLRDMGELPGLLGQTD</sequence>
<organism evidence="5 6">
    <name type="scientific">Comamonas nitrativorans</name>
    <dbReference type="NCBI Taxonomy" id="108437"/>
    <lineage>
        <taxon>Bacteria</taxon>
        <taxon>Pseudomonadati</taxon>
        <taxon>Pseudomonadota</taxon>
        <taxon>Betaproteobacteria</taxon>
        <taxon>Burkholderiales</taxon>
        <taxon>Comamonadaceae</taxon>
        <taxon>Comamonas</taxon>
    </lineage>
</organism>
<evidence type="ECO:0000256" key="1">
    <source>
        <dbReference type="ARBA" id="ARBA00001946"/>
    </source>
</evidence>
<dbReference type="SUPFAM" id="SSF56784">
    <property type="entry name" value="HAD-like"/>
    <property type="match status" value="1"/>
</dbReference>
<dbReference type="InterPro" id="IPR023214">
    <property type="entry name" value="HAD_sf"/>
</dbReference>
<evidence type="ECO:0000313" key="6">
    <source>
        <dbReference type="Proteomes" id="UP001595967"/>
    </source>
</evidence>
<dbReference type="GO" id="GO:0016787">
    <property type="term" value="F:hydrolase activity"/>
    <property type="evidence" value="ECO:0007669"/>
    <property type="project" value="UniProtKB-KW"/>
</dbReference>
<dbReference type="RefSeq" id="WP_377725084.1">
    <property type="nucleotide sequence ID" value="NZ_JBHSEW010000005.1"/>
</dbReference>
<dbReference type="InterPro" id="IPR023198">
    <property type="entry name" value="PGP-like_dom2"/>
</dbReference>
<dbReference type="Gene3D" id="1.10.150.240">
    <property type="entry name" value="Putative phosphatase, domain 2"/>
    <property type="match status" value="1"/>
</dbReference>
<dbReference type="Gene3D" id="3.40.50.1000">
    <property type="entry name" value="HAD superfamily/HAD-like"/>
    <property type="match status" value="1"/>
</dbReference>
<dbReference type="InterPro" id="IPR051600">
    <property type="entry name" value="Beta-PGM-like"/>
</dbReference>
<reference evidence="6" key="1">
    <citation type="journal article" date="2019" name="Int. J. Syst. Evol. Microbiol.">
        <title>The Global Catalogue of Microorganisms (GCM) 10K type strain sequencing project: providing services to taxonomists for standard genome sequencing and annotation.</title>
        <authorList>
            <consortium name="The Broad Institute Genomics Platform"/>
            <consortium name="The Broad Institute Genome Sequencing Center for Infectious Disease"/>
            <person name="Wu L."/>
            <person name="Ma J."/>
        </authorList>
    </citation>
    <scope>NUCLEOTIDE SEQUENCE [LARGE SCALE GENOMIC DNA]</scope>
    <source>
        <strain evidence="6">JCM 11650</strain>
    </source>
</reference>
<dbReference type="EMBL" id="JBHSEW010000005">
    <property type="protein sequence ID" value="MFC4621915.1"/>
    <property type="molecule type" value="Genomic_DNA"/>
</dbReference>
<dbReference type="SFLD" id="SFLDS00003">
    <property type="entry name" value="Haloacid_Dehalogenase"/>
    <property type="match status" value="1"/>
</dbReference>
<dbReference type="PANTHER" id="PTHR46193:SF10">
    <property type="entry name" value="6-PHOSPHOGLUCONATE PHOSPHATASE"/>
    <property type="match status" value="1"/>
</dbReference>
<dbReference type="NCBIfam" id="TIGR01509">
    <property type="entry name" value="HAD-SF-IA-v3"/>
    <property type="match status" value="1"/>
</dbReference>
<dbReference type="Pfam" id="PF00702">
    <property type="entry name" value="Hydrolase"/>
    <property type="match status" value="1"/>
</dbReference>
<dbReference type="SFLD" id="SFLDG01129">
    <property type="entry name" value="C1.5:_HAD__Beta-PGM__Phosphata"/>
    <property type="match status" value="1"/>
</dbReference>
<keyword evidence="4" id="KW-0460">Magnesium</keyword>
<keyword evidence="5" id="KW-0378">Hydrolase</keyword>
<dbReference type="PANTHER" id="PTHR46193">
    <property type="entry name" value="6-PHOSPHOGLUCONATE PHOSPHATASE"/>
    <property type="match status" value="1"/>
</dbReference>
<evidence type="ECO:0000256" key="4">
    <source>
        <dbReference type="ARBA" id="ARBA00022842"/>
    </source>
</evidence>
<dbReference type="InterPro" id="IPR036412">
    <property type="entry name" value="HAD-like_sf"/>
</dbReference>
<gene>
    <name evidence="5" type="ORF">ACFO3A_06750</name>
</gene>
<evidence type="ECO:0000256" key="2">
    <source>
        <dbReference type="ARBA" id="ARBA00006171"/>
    </source>
</evidence>
<comment type="similarity">
    <text evidence="2">Belongs to the HAD-like hydrolase superfamily. CbbY/CbbZ/Gph/YieH family.</text>
</comment>
<comment type="caution">
    <text evidence="5">The sequence shown here is derived from an EMBL/GenBank/DDBJ whole genome shotgun (WGS) entry which is preliminary data.</text>
</comment>